<dbReference type="CDD" id="cd00609">
    <property type="entry name" value="AAT_like"/>
    <property type="match status" value="1"/>
</dbReference>
<dbReference type="SUPFAM" id="SSF53383">
    <property type="entry name" value="PLP-dependent transferases"/>
    <property type="match status" value="1"/>
</dbReference>
<dbReference type="PANTHER" id="PTHR43525">
    <property type="entry name" value="PROTEIN MALY"/>
    <property type="match status" value="1"/>
</dbReference>
<keyword evidence="8" id="KW-1185">Reference proteome</keyword>
<keyword evidence="7" id="KW-0032">Aminotransferase</keyword>
<dbReference type="GO" id="GO:0008483">
    <property type="term" value="F:transaminase activity"/>
    <property type="evidence" value="ECO:0007669"/>
    <property type="project" value="UniProtKB-KW"/>
</dbReference>
<keyword evidence="3" id="KW-0663">Pyridoxal phosphate</keyword>
<dbReference type="InterPro" id="IPR004839">
    <property type="entry name" value="Aminotransferase_I/II_large"/>
</dbReference>
<dbReference type="EMBL" id="QRPK01000081">
    <property type="protein sequence ID" value="RHM06537.1"/>
    <property type="molecule type" value="Genomic_DNA"/>
</dbReference>
<gene>
    <name evidence="7" type="ORF">DWZ83_09680</name>
</gene>
<name>A0A415P195_9FIRM</name>
<evidence type="ECO:0000256" key="2">
    <source>
        <dbReference type="ARBA" id="ARBA00012224"/>
    </source>
</evidence>
<keyword evidence="4" id="KW-0456">Lyase</keyword>
<evidence type="ECO:0000256" key="4">
    <source>
        <dbReference type="ARBA" id="ARBA00023239"/>
    </source>
</evidence>
<feature type="domain" description="Aminotransferase class I/classII large" evidence="6">
    <location>
        <begin position="29"/>
        <end position="382"/>
    </location>
</feature>
<comment type="cofactor">
    <cofactor evidence="1">
        <name>pyridoxal 5'-phosphate</name>
        <dbReference type="ChEBI" id="CHEBI:597326"/>
    </cofactor>
</comment>
<keyword evidence="7" id="KW-0808">Transferase</keyword>
<evidence type="ECO:0000256" key="1">
    <source>
        <dbReference type="ARBA" id="ARBA00001933"/>
    </source>
</evidence>
<organism evidence="7 8">
    <name type="scientific">Amedibacillus dolichus</name>
    <dbReference type="NCBI Taxonomy" id="31971"/>
    <lineage>
        <taxon>Bacteria</taxon>
        <taxon>Bacillati</taxon>
        <taxon>Bacillota</taxon>
        <taxon>Erysipelotrichia</taxon>
        <taxon>Erysipelotrichales</taxon>
        <taxon>Erysipelotrichaceae</taxon>
        <taxon>Amedibacillus</taxon>
    </lineage>
</organism>
<dbReference type="Proteomes" id="UP000284868">
    <property type="component" value="Unassembled WGS sequence"/>
</dbReference>
<dbReference type="EC" id="4.4.1.13" evidence="2"/>
<dbReference type="AlphaFoldDB" id="A0A415P195"/>
<dbReference type="NCBIfam" id="TIGR04350">
    <property type="entry name" value="C_S_lyase_PatB"/>
    <property type="match status" value="1"/>
</dbReference>
<dbReference type="InterPro" id="IPR015421">
    <property type="entry name" value="PyrdxlP-dep_Trfase_major"/>
</dbReference>
<dbReference type="InterPro" id="IPR027619">
    <property type="entry name" value="C-S_lyase_PatB-like"/>
</dbReference>
<dbReference type="Gene3D" id="3.40.640.10">
    <property type="entry name" value="Type I PLP-dependent aspartate aminotransferase-like (Major domain)"/>
    <property type="match status" value="1"/>
</dbReference>
<accession>A0A415P195</accession>
<dbReference type="GO" id="GO:0030170">
    <property type="term" value="F:pyridoxal phosphate binding"/>
    <property type="evidence" value="ECO:0007669"/>
    <property type="project" value="InterPro"/>
</dbReference>
<dbReference type="InterPro" id="IPR051798">
    <property type="entry name" value="Class-II_PLP-Dep_Aminotrans"/>
</dbReference>
<sequence length="393" mass="46175">MYNFNQSISRIGSNCTKWDRYANRYHIEDVIPLWVADMDFTCLAEVKEAIIKRAEHQIYGYTDPSEELYAAIINWEKRQHGIEVEPDDIVLNTGVVYGFYTLIDMLVQKHEKVIVQNPVYPPFFNTPYSLNRDVVFNPLCYKNGHYYMNLEDFEQKLKEQPEIRMFIMCNPHNPTGQCHTLEEINSIMEICERYNVWVVSDEIHADIIMPNQKHISSYRCDERYWNRLILLGSPTKTFNLAGLKISYAIVKNHELQKEFARVAKANGLSSVNIFGIEALIAAYTYGDQWREECCSYIYENFLFLKQFIEENMPLVKFDIPEATYLAWLDFTAYNVPDDMAERLKYEGHVELQAGIGFGMAYSKYQRVNVACPRSTLEEGMKRVKKWLEMNQYL</sequence>
<dbReference type="RefSeq" id="WP_118365882.1">
    <property type="nucleotide sequence ID" value="NZ_JAJBMQ010000003.1"/>
</dbReference>
<protein>
    <recommendedName>
        <fullName evidence="2">cysteine-S-conjugate beta-lyase</fullName>
        <ecNumber evidence="2">4.4.1.13</ecNumber>
    </recommendedName>
</protein>
<evidence type="ECO:0000256" key="5">
    <source>
        <dbReference type="ARBA" id="ARBA00037974"/>
    </source>
</evidence>
<comment type="caution">
    <text evidence="7">The sequence shown here is derived from an EMBL/GenBank/DDBJ whole genome shotgun (WGS) entry which is preliminary data.</text>
</comment>
<dbReference type="Gene3D" id="3.90.1150.10">
    <property type="entry name" value="Aspartate Aminotransferase, domain 1"/>
    <property type="match status" value="1"/>
</dbReference>
<dbReference type="OrthoDB" id="9802872at2"/>
<evidence type="ECO:0000313" key="8">
    <source>
        <dbReference type="Proteomes" id="UP000284868"/>
    </source>
</evidence>
<dbReference type="Pfam" id="PF00155">
    <property type="entry name" value="Aminotran_1_2"/>
    <property type="match status" value="1"/>
</dbReference>
<dbReference type="GO" id="GO:0047804">
    <property type="term" value="F:cysteine-S-conjugate beta-lyase activity"/>
    <property type="evidence" value="ECO:0007669"/>
    <property type="project" value="UniProtKB-EC"/>
</dbReference>
<proteinExistence type="inferred from homology"/>
<dbReference type="PANTHER" id="PTHR43525:SF1">
    <property type="entry name" value="PROTEIN MALY"/>
    <property type="match status" value="1"/>
</dbReference>
<dbReference type="InterPro" id="IPR015422">
    <property type="entry name" value="PyrdxlP-dep_Trfase_small"/>
</dbReference>
<evidence type="ECO:0000259" key="6">
    <source>
        <dbReference type="Pfam" id="PF00155"/>
    </source>
</evidence>
<dbReference type="InterPro" id="IPR015424">
    <property type="entry name" value="PyrdxlP-dep_Trfase"/>
</dbReference>
<evidence type="ECO:0000256" key="3">
    <source>
        <dbReference type="ARBA" id="ARBA00022898"/>
    </source>
</evidence>
<evidence type="ECO:0000313" key="7">
    <source>
        <dbReference type="EMBL" id="RHM06537.1"/>
    </source>
</evidence>
<reference evidence="7 8" key="1">
    <citation type="submission" date="2018-08" db="EMBL/GenBank/DDBJ databases">
        <title>A genome reference for cultivated species of the human gut microbiota.</title>
        <authorList>
            <person name="Zou Y."/>
            <person name="Xue W."/>
            <person name="Luo G."/>
        </authorList>
    </citation>
    <scope>NUCLEOTIDE SEQUENCE [LARGE SCALE GENOMIC DNA]</scope>
    <source>
        <strain evidence="7 8">AF35-6BH</strain>
    </source>
</reference>
<comment type="similarity">
    <text evidence="5">Belongs to the class-II pyridoxal-phosphate-dependent aminotransferase family. MalY/PatB cystathionine beta-lyase subfamily.</text>
</comment>